<organism evidence="3 4">
    <name type="scientific">Podila minutissima</name>
    <dbReference type="NCBI Taxonomy" id="64525"/>
    <lineage>
        <taxon>Eukaryota</taxon>
        <taxon>Fungi</taxon>
        <taxon>Fungi incertae sedis</taxon>
        <taxon>Mucoromycota</taxon>
        <taxon>Mortierellomycotina</taxon>
        <taxon>Mortierellomycetes</taxon>
        <taxon>Mortierellales</taxon>
        <taxon>Mortierellaceae</taxon>
        <taxon>Podila</taxon>
    </lineage>
</organism>
<dbReference type="EMBL" id="JAAAUY010001268">
    <property type="protein sequence ID" value="KAF9323521.1"/>
    <property type="molecule type" value="Genomic_DNA"/>
</dbReference>
<keyword evidence="4" id="KW-1185">Reference proteome</keyword>
<comment type="caution">
    <text evidence="3">The sequence shown here is derived from an EMBL/GenBank/DDBJ whole genome shotgun (WGS) entry which is preliminary data.</text>
</comment>
<name>A0A9P5SD64_9FUNG</name>
<reference evidence="3" key="1">
    <citation type="journal article" date="2020" name="Fungal Divers.">
        <title>Resolving the Mortierellaceae phylogeny through synthesis of multi-gene phylogenetics and phylogenomics.</title>
        <authorList>
            <person name="Vandepol N."/>
            <person name="Liber J."/>
            <person name="Desiro A."/>
            <person name="Na H."/>
            <person name="Kennedy M."/>
            <person name="Barry K."/>
            <person name="Grigoriev I.V."/>
            <person name="Miller A.N."/>
            <person name="O'Donnell K."/>
            <person name="Stajich J.E."/>
            <person name="Bonito G."/>
        </authorList>
    </citation>
    <scope>NUCLEOTIDE SEQUENCE</scope>
    <source>
        <strain evidence="3">NVP1</strain>
    </source>
</reference>
<evidence type="ECO:0000256" key="1">
    <source>
        <dbReference type="SAM" id="MobiDB-lite"/>
    </source>
</evidence>
<proteinExistence type="predicted"/>
<sequence>MTGLLPPTSLLPPLLPTSSATTSSTSGNASNPHHDDPTAPNLILQQMASLARHIAFQGFIQGTGADIVLCAFGKTYRLHRLILAQSPFFDSMMHGPWKERAQTQIELTLDDPNITLEGFEIALGRMYGIWTVEADDDHLAY</sequence>
<feature type="domain" description="BTB" evidence="2">
    <location>
        <begin position="65"/>
        <end position="127"/>
    </location>
</feature>
<dbReference type="PANTHER" id="PTHR47369:SF1">
    <property type="entry name" value="BTB_POZ DOMAIN-CONTAINING PROTEIN"/>
    <property type="match status" value="1"/>
</dbReference>
<dbReference type="AlphaFoldDB" id="A0A9P5SD64"/>
<dbReference type="InterPro" id="IPR011333">
    <property type="entry name" value="SKP1/BTB/POZ_sf"/>
</dbReference>
<feature type="compositionally biased region" description="Low complexity" evidence="1">
    <location>
        <begin position="16"/>
        <end position="31"/>
    </location>
</feature>
<feature type="non-terminal residue" evidence="3">
    <location>
        <position position="141"/>
    </location>
</feature>
<dbReference type="PANTHER" id="PTHR47369">
    <property type="entry name" value="BTB/POZ DOMAIN-CONTAINING PROTEIN"/>
    <property type="match status" value="1"/>
</dbReference>
<protein>
    <recommendedName>
        <fullName evidence="2">BTB domain-containing protein</fullName>
    </recommendedName>
</protein>
<evidence type="ECO:0000313" key="4">
    <source>
        <dbReference type="Proteomes" id="UP000696485"/>
    </source>
</evidence>
<dbReference type="InterPro" id="IPR000210">
    <property type="entry name" value="BTB/POZ_dom"/>
</dbReference>
<dbReference type="PROSITE" id="PS50097">
    <property type="entry name" value="BTB"/>
    <property type="match status" value="1"/>
</dbReference>
<feature type="region of interest" description="Disordered" evidence="1">
    <location>
        <begin position="1"/>
        <end position="40"/>
    </location>
</feature>
<dbReference type="Pfam" id="PF00651">
    <property type="entry name" value="BTB"/>
    <property type="match status" value="1"/>
</dbReference>
<dbReference type="Gene3D" id="3.30.710.10">
    <property type="entry name" value="Potassium Channel Kv1.1, Chain A"/>
    <property type="match status" value="1"/>
</dbReference>
<dbReference type="SUPFAM" id="SSF54695">
    <property type="entry name" value="POZ domain"/>
    <property type="match status" value="1"/>
</dbReference>
<dbReference type="Proteomes" id="UP000696485">
    <property type="component" value="Unassembled WGS sequence"/>
</dbReference>
<accession>A0A9P5SD64</accession>
<evidence type="ECO:0000259" key="2">
    <source>
        <dbReference type="PROSITE" id="PS50097"/>
    </source>
</evidence>
<gene>
    <name evidence="3" type="ORF">BG006_001367</name>
</gene>
<evidence type="ECO:0000313" key="3">
    <source>
        <dbReference type="EMBL" id="KAF9323521.1"/>
    </source>
</evidence>